<dbReference type="OrthoDB" id="2454346at2"/>
<dbReference type="GO" id="GO:0009372">
    <property type="term" value="P:quorum sensing"/>
    <property type="evidence" value="ECO:0007669"/>
    <property type="project" value="UniProtKB-KW"/>
</dbReference>
<evidence type="ECO:0008006" key="11">
    <source>
        <dbReference type="Google" id="ProtNLM"/>
    </source>
</evidence>
<sequence length="187" mass="21873">MKYIENHLVNLFTFESHTQTERLKIEYGVKVIVSEASRLFVVYMITILIGCLVEVLITHLTFYILRQVCFGYHFPTSKQCLIGSILLFPILCKLTTYIEVDILFLYIVTFLSLLLIVVLAPRGTKKHSILNAAHRDYLKKKIYQRAIILYGIYLLFPNNLLKFITLGIFLELFMLLLEIYNQKKETV</sequence>
<evidence type="ECO:0000256" key="6">
    <source>
        <dbReference type="ARBA" id="ARBA00022989"/>
    </source>
</evidence>
<evidence type="ECO:0000256" key="1">
    <source>
        <dbReference type="ARBA" id="ARBA00022475"/>
    </source>
</evidence>
<evidence type="ECO:0000313" key="9">
    <source>
        <dbReference type="EMBL" id="KOY83243.1"/>
    </source>
</evidence>
<gene>
    <name evidence="9" type="ORF">ADM90_08170</name>
</gene>
<dbReference type="InterPro" id="IPR006741">
    <property type="entry name" value="AgrB"/>
</dbReference>
<dbReference type="SMART" id="SM00793">
    <property type="entry name" value="AgrB"/>
    <property type="match status" value="1"/>
</dbReference>
<dbReference type="GO" id="GO:0016020">
    <property type="term" value="C:membrane"/>
    <property type="evidence" value="ECO:0007669"/>
    <property type="project" value="InterPro"/>
</dbReference>
<evidence type="ECO:0000256" key="4">
    <source>
        <dbReference type="ARBA" id="ARBA00022692"/>
    </source>
</evidence>
<feature type="transmembrane region" description="Helical" evidence="8">
    <location>
        <begin position="40"/>
        <end position="65"/>
    </location>
</feature>
<dbReference type="STRING" id="33935.ADM90_08170"/>
<evidence type="ECO:0000256" key="5">
    <source>
        <dbReference type="ARBA" id="ARBA00022801"/>
    </source>
</evidence>
<feature type="transmembrane region" description="Helical" evidence="8">
    <location>
        <begin position="102"/>
        <end position="121"/>
    </location>
</feature>
<dbReference type="PATRIC" id="fig|33935.3.peg.1093"/>
<dbReference type="AlphaFoldDB" id="A0A0M9DLU0"/>
<keyword evidence="1" id="KW-1003">Cell membrane</keyword>
<keyword evidence="2" id="KW-0673">Quorum sensing</keyword>
<evidence type="ECO:0000256" key="7">
    <source>
        <dbReference type="ARBA" id="ARBA00023136"/>
    </source>
</evidence>
<keyword evidence="7 8" id="KW-0472">Membrane</keyword>
<dbReference type="Pfam" id="PF04647">
    <property type="entry name" value="AgrB"/>
    <property type="match status" value="1"/>
</dbReference>
<dbReference type="GO" id="GO:0008233">
    <property type="term" value="F:peptidase activity"/>
    <property type="evidence" value="ECO:0007669"/>
    <property type="project" value="UniProtKB-KW"/>
</dbReference>
<dbReference type="EMBL" id="LGCI01000005">
    <property type="protein sequence ID" value="KOY83243.1"/>
    <property type="molecule type" value="Genomic_DNA"/>
</dbReference>
<reference evidence="9 10" key="1">
    <citation type="submission" date="2015-07" db="EMBL/GenBank/DDBJ databases">
        <title>Genome sequencing project for genomic taxonomy and phylogenomics of Bacillus-like bacteria.</title>
        <authorList>
            <person name="Liu B."/>
            <person name="Wang J."/>
            <person name="Zhu Y."/>
            <person name="Liu G."/>
            <person name="Chen Q."/>
            <person name="Chen Z."/>
            <person name="Che J."/>
            <person name="Ge C."/>
            <person name="Shi H."/>
            <person name="Pan Z."/>
            <person name="Liu X."/>
        </authorList>
    </citation>
    <scope>NUCLEOTIDE SEQUENCE [LARGE SCALE GENOMIC DNA]</scope>
    <source>
        <strain evidence="9 10">DSM 54</strain>
    </source>
</reference>
<proteinExistence type="predicted"/>
<keyword evidence="3" id="KW-0645">Protease</keyword>
<keyword evidence="5" id="KW-0378">Hydrolase</keyword>
<dbReference type="RefSeq" id="WP_053994483.1">
    <property type="nucleotide sequence ID" value="NZ_CP065643.1"/>
</dbReference>
<keyword evidence="6 8" id="KW-1133">Transmembrane helix</keyword>
<accession>A0A0M9DLU0</accession>
<evidence type="ECO:0000256" key="8">
    <source>
        <dbReference type="SAM" id="Phobius"/>
    </source>
</evidence>
<protein>
    <recommendedName>
        <fullName evidence="11">Accessory gene regulator AgrB</fullName>
    </recommendedName>
</protein>
<evidence type="ECO:0000313" key="10">
    <source>
        <dbReference type="Proteomes" id="UP000037977"/>
    </source>
</evidence>
<evidence type="ECO:0000256" key="2">
    <source>
        <dbReference type="ARBA" id="ARBA00022654"/>
    </source>
</evidence>
<evidence type="ECO:0000256" key="3">
    <source>
        <dbReference type="ARBA" id="ARBA00022670"/>
    </source>
</evidence>
<keyword evidence="4 8" id="KW-0812">Transmembrane</keyword>
<comment type="caution">
    <text evidence="9">The sequence shown here is derived from an EMBL/GenBank/DDBJ whole genome shotgun (WGS) entry which is preliminary data.</text>
</comment>
<keyword evidence="10" id="KW-1185">Reference proteome</keyword>
<dbReference type="Proteomes" id="UP000037977">
    <property type="component" value="Unassembled WGS sequence"/>
</dbReference>
<dbReference type="GO" id="GO:0006508">
    <property type="term" value="P:proteolysis"/>
    <property type="evidence" value="ECO:0007669"/>
    <property type="project" value="UniProtKB-KW"/>
</dbReference>
<organism evidence="9 10">
    <name type="scientific">Lysinibacillus macroides</name>
    <dbReference type="NCBI Taxonomy" id="33935"/>
    <lineage>
        <taxon>Bacteria</taxon>
        <taxon>Bacillati</taxon>
        <taxon>Bacillota</taxon>
        <taxon>Bacilli</taxon>
        <taxon>Bacillales</taxon>
        <taxon>Bacillaceae</taxon>
        <taxon>Lysinibacillus</taxon>
    </lineage>
</organism>
<name>A0A0M9DLU0_9BACI</name>